<name>A0ABW6IDX9_9CYAN</name>
<dbReference type="EMBL" id="JBHZOL010000064">
    <property type="protein sequence ID" value="MFE4106361.1"/>
    <property type="molecule type" value="Genomic_DNA"/>
</dbReference>
<reference evidence="2 3" key="1">
    <citation type="submission" date="2024-10" db="EMBL/GenBank/DDBJ databases">
        <authorList>
            <person name="Ratan Roy A."/>
            <person name="Morales Sandoval P.H."/>
            <person name="De Los Santos Villalobos S."/>
            <person name="Chakraborty S."/>
            <person name="Mukherjee J."/>
        </authorList>
    </citation>
    <scope>NUCLEOTIDE SEQUENCE [LARGE SCALE GENOMIC DNA]</scope>
    <source>
        <strain evidence="2 3">S1</strain>
    </source>
</reference>
<gene>
    <name evidence="2" type="ORF">ACFVKH_08745</name>
</gene>
<evidence type="ECO:0000256" key="1">
    <source>
        <dbReference type="SAM" id="MobiDB-lite"/>
    </source>
</evidence>
<keyword evidence="3" id="KW-1185">Reference proteome</keyword>
<organism evidence="2 3">
    <name type="scientific">Almyronema epifaneia S1</name>
    <dbReference type="NCBI Taxonomy" id="2991925"/>
    <lineage>
        <taxon>Bacteria</taxon>
        <taxon>Bacillati</taxon>
        <taxon>Cyanobacteriota</taxon>
        <taxon>Cyanophyceae</taxon>
        <taxon>Nodosilineales</taxon>
        <taxon>Nodosilineaceae</taxon>
        <taxon>Almyronema</taxon>
        <taxon>Almyronema epifaneia</taxon>
    </lineage>
</organism>
<feature type="compositionally biased region" description="Low complexity" evidence="1">
    <location>
        <begin position="14"/>
        <end position="29"/>
    </location>
</feature>
<evidence type="ECO:0000313" key="3">
    <source>
        <dbReference type="Proteomes" id="UP001600165"/>
    </source>
</evidence>
<sequence length="65" mass="6810">MTGDRSTDKTSRPKTNTKAAAKAQVALATDPATDPQALTSDQAEPMSPDETVEPAQPRKEAAQGE</sequence>
<comment type="caution">
    <text evidence="2">The sequence shown here is derived from an EMBL/GenBank/DDBJ whole genome shotgun (WGS) entry which is preliminary data.</text>
</comment>
<evidence type="ECO:0000313" key="2">
    <source>
        <dbReference type="EMBL" id="MFE4106361.1"/>
    </source>
</evidence>
<feature type="compositionally biased region" description="Basic and acidic residues" evidence="1">
    <location>
        <begin position="56"/>
        <end position="65"/>
    </location>
</feature>
<dbReference type="Proteomes" id="UP001600165">
    <property type="component" value="Unassembled WGS sequence"/>
</dbReference>
<feature type="compositionally biased region" description="Basic and acidic residues" evidence="1">
    <location>
        <begin position="1"/>
        <end position="11"/>
    </location>
</feature>
<feature type="region of interest" description="Disordered" evidence="1">
    <location>
        <begin position="1"/>
        <end position="65"/>
    </location>
</feature>
<dbReference type="RefSeq" id="WP_377964042.1">
    <property type="nucleotide sequence ID" value="NZ_JBHZOL010000064.1"/>
</dbReference>
<protein>
    <submittedName>
        <fullName evidence="2">Uncharacterized protein</fullName>
    </submittedName>
</protein>
<proteinExistence type="predicted"/>
<accession>A0ABW6IDX9</accession>